<feature type="transmembrane region" description="Helical" evidence="7">
    <location>
        <begin position="102"/>
        <end position="119"/>
    </location>
</feature>
<accession>A0A7S1Y554</accession>
<gene>
    <name evidence="8" type="ORF">GOCE00092_LOCUS6288</name>
</gene>
<feature type="transmembrane region" description="Helical" evidence="7">
    <location>
        <begin position="153"/>
        <end position="175"/>
    </location>
</feature>
<keyword evidence="4 7" id="KW-0256">Endoplasmic reticulum</keyword>
<dbReference type="EMBL" id="HBGK01012164">
    <property type="protein sequence ID" value="CAD9277379.1"/>
    <property type="molecule type" value="Transcribed_RNA"/>
</dbReference>
<comment type="similarity">
    <text evidence="2 7">Belongs to the derlin family.</text>
</comment>
<feature type="transmembrane region" description="Helical" evidence="7">
    <location>
        <begin position="62"/>
        <end position="81"/>
    </location>
</feature>
<name>A0A7S1Y554_9STRA</name>
<dbReference type="AlphaFoldDB" id="A0A7S1Y554"/>
<evidence type="ECO:0000256" key="3">
    <source>
        <dbReference type="ARBA" id="ARBA00022692"/>
    </source>
</evidence>
<proteinExistence type="inferred from homology"/>
<comment type="subcellular location">
    <subcellularLocation>
        <location evidence="1 7">Endoplasmic reticulum membrane</location>
        <topology evidence="1 7">Multi-pass membrane protein</topology>
    </subcellularLocation>
</comment>
<dbReference type="GO" id="GO:0051603">
    <property type="term" value="P:proteolysis involved in protein catabolic process"/>
    <property type="evidence" value="ECO:0007669"/>
    <property type="project" value="UniProtKB-ARBA"/>
</dbReference>
<dbReference type="InterPro" id="IPR007599">
    <property type="entry name" value="DER1"/>
</dbReference>
<dbReference type="GO" id="GO:0033554">
    <property type="term" value="P:cellular response to stress"/>
    <property type="evidence" value="ECO:0007669"/>
    <property type="project" value="UniProtKB-ARBA"/>
</dbReference>
<dbReference type="Pfam" id="PF04511">
    <property type="entry name" value="DER1"/>
    <property type="match status" value="1"/>
</dbReference>
<evidence type="ECO:0000256" key="1">
    <source>
        <dbReference type="ARBA" id="ARBA00004477"/>
    </source>
</evidence>
<keyword evidence="3 7" id="KW-0812">Transmembrane</keyword>
<evidence type="ECO:0000256" key="2">
    <source>
        <dbReference type="ARBA" id="ARBA00008917"/>
    </source>
</evidence>
<reference evidence="8" key="1">
    <citation type="submission" date="2021-01" db="EMBL/GenBank/DDBJ databases">
        <authorList>
            <person name="Corre E."/>
            <person name="Pelletier E."/>
            <person name="Niang G."/>
            <person name="Scheremetjew M."/>
            <person name="Finn R."/>
            <person name="Kale V."/>
            <person name="Holt S."/>
            <person name="Cochrane G."/>
            <person name="Meng A."/>
            <person name="Brown T."/>
            <person name="Cohen L."/>
        </authorList>
    </citation>
    <scope>NUCLEOTIDE SEQUENCE</scope>
    <source>
        <strain evidence="8">CCMP 410</strain>
    </source>
</reference>
<keyword evidence="5 7" id="KW-1133">Transmembrane helix</keyword>
<dbReference type="PANTHER" id="PTHR11009">
    <property type="entry name" value="DER1-LIKE PROTEIN, DERLIN"/>
    <property type="match status" value="1"/>
</dbReference>
<evidence type="ECO:0000256" key="6">
    <source>
        <dbReference type="ARBA" id="ARBA00023136"/>
    </source>
</evidence>
<comment type="function">
    <text evidence="7">May be involved in the degradation of misfolded endoplasmic reticulum (ER) luminal proteins.</text>
</comment>
<feature type="transmembrane region" description="Helical" evidence="7">
    <location>
        <begin position="27"/>
        <end position="50"/>
    </location>
</feature>
<evidence type="ECO:0000256" key="4">
    <source>
        <dbReference type="ARBA" id="ARBA00022824"/>
    </source>
</evidence>
<sequence>MDFGGAAAGPAPDFMSWYMDIPVVSRMYLTGAFLATAACSVDIVTPYTLYFNWDLIFQHGQVWRLVTSYLFFGVFSIDFLFHMYFLSRYSRLLEEGDFRGRTANFVYMLLFGVMAMTLLAKYTDSPFLGSALTFMMSYVWGRRNPDTRMSFLGFFTFHAPYLPWVMLGFSLLLGNYVMNDLIGIAAGHVYYFAEYVYPVLAEVRGYPLKRIMEPPMVLHWLCGTAHPEEQVRFH</sequence>
<dbReference type="FunFam" id="1.20.1540.10:FF:000016">
    <property type="entry name" value="Derlin"/>
    <property type="match status" value="1"/>
</dbReference>
<evidence type="ECO:0000313" key="8">
    <source>
        <dbReference type="EMBL" id="CAD9277379.1"/>
    </source>
</evidence>
<dbReference type="SUPFAM" id="SSF144091">
    <property type="entry name" value="Rhomboid-like"/>
    <property type="match status" value="1"/>
</dbReference>
<dbReference type="InterPro" id="IPR035952">
    <property type="entry name" value="Rhomboid-like_sf"/>
</dbReference>
<evidence type="ECO:0000256" key="5">
    <source>
        <dbReference type="ARBA" id="ARBA00022989"/>
    </source>
</evidence>
<organism evidence="8">
    <name type="scientific">Grammatophora oceanica</name>
    <dbReference type="NCBI Taxonomy" id="210454"/>
    <lineage>
        <taxon>Eukaryota</taxon>
        <taxon>Sar</taxon>
        <taxon>Stramenopiles</taxon>
        <taxon>Ochrophyta</taxon>
        <taxon>Bacillariophyta</taxon>
        <taxon>Fragilariophyceae</taxon>
        <taxon>Fragilariophycidae</taxon>
        <taxon>Rhabdonematales</taxon>
        <taxon>Grammatophoraceae</taxon>
        <taxon>Grammatophora</taxon>
    </lineage>
</organism>
<dbReference type="GO" id="GO:0005789">
    <property type="term" value="C:endoplasmic reticulum membrane"/>
    <property type="evidence" value="ECO:0007669"/>
    <property type="project" value="UniProtKB-SubCell"/>
</dbReference>
<evidence type="ECO:0000256" key="7">
    <source>
        <dbReference type="RuleBase" id="RU363059"/>
    </source>
</evidence>
<feature type="transmembrane region" description="Helical" evidence="7">
    <location>
        <begin position="181"/>
        <end position="200"/>
    </location>
</feature>
<protein>
    <recommendedName>
        <fullName evidence="7">Derlin</fullName>
    </recommendedName>
</protein>
<keyword evidence="6 7" id="KW-0472">Membrane</keyword>